<feature type="region of interest" description="Disordered" evidence="1">
    <location>
        <begin position="87"/>
        <end position="130"/>
    </location>
</feature>
<organism evidence="2 3">
    <name type="scientific">Pseudopithomyces chartarum</name>
    <dbReference type="NCBI Taxonomy" id="1892770"/>
    <lineage>
        <taxon>Eukaryota</taxon>
        <taxon>Fungi</taxon>
        <taxon>Dikarya</taxon>
        <taxon>Ascomycota</taxon>
        <taxon>Pezizomycotina</taxon>
        <taxon>Dothideomycetes</taxon>
        <taxon>Pleosporomycetidae</taxon>
        <taxon>Pleosporales</taxon>
        <taxon>Massarineae</taxon>
        <taxon>Didymosphaeriaceae</taxon>
        <taxon>Pseudopithomyces</taxon>
    </lineage>
</organism>
<comment type="caution">
    <text evidence="2">The sequence shown here is derived from an EMBL/GenBank/DDBJ whole genome shotgun (WGS) entry which is preliminary data.</text>
</comment>
<feature type="compositionally biased region" description="Basic and acidic residues" evidence="1">
    <location>
        <begin position="115"/>
        <end position="130"/>
    </location>
</feature>
<sequence>MIIAVLIRESVPNDLIRTALPNEIHFHCPRRCSSIHLLITAIRKGSRIAIPPSRFLANIQPTILHAAARNPPCNLSILVLLAEPSKVERNEDEQDRRVPQTKRPPHPNVFIEDGDVPRPRRCDAAREPYR</sequence>
<evidence type="ECO:0000313" key="2">
    <source>
        <dbReference type="EMBL" id="KAK3207535.1"/>
    </source>
</evidence>
<reference evidence="2 3" key="1">
    <citation type="submission" date="2021-02" db="EMBL/GenBank/DDBJ databases">
        <title>Genome assembly of Pseudopithomyces chartarum.</title>
        <authorList>
            <person name="Jauregui R."/>
            <person name="Singh J."/>
            <person name="Voisey C."/>
        </authorList>
    </citation>
    <scope>NUCLEOTIDE SEQUENCE [LARGE SCALE GENOMIC DNA]</scope>
    <source>
        <strain evidence="2 3">AGR01</strain>
    </source>
</reference>
<dbReference type="Proteomes" id="UP001280581">
    <property type="component" value="Unassembled WGS sequence"/>
</dbReference>
<evidence type="ECO:0000313" key="3">
    <source>
        <dbReference type="Proteomes" id="UP001280581"/>
    </source>
</evidence>
<evidence type="ECO:0000256" key="1">
    <source>
        <dbReference type="SAM" id="MobiDB-lite"/>
    </source>
</evidence>
<accession>A0AAN6LWJ1</accession>
<dbReference type="AlphaFoldDB" id="A0AAN6LWJ1"/>
<keyword evidence="3" id="KW-1185">Reference proteome</keyword>
<name>A0AAN6LWJ1_9PLEO</name>
<proteinExistence type="predicted"/>
<feature type="compositionally biased region" description="Basic and acidic residues" evidence="1">
    <location>
        <begin position="87"/>
        <end position="98"/>
    </location>
</feature>
<dbReference type="EMBL" id="WVTA01000009">
    <property type="protein sequence ID" value="KAK3207535.1"/>
    <property type="molecule type" value="Genomic_DNA"/>
</dbReference>
<protein>
    <submittedName>
        <fullName evidence="2">Uncharacterized protein</fullName>
    </submittedName>
</protein>
<gene>
    <name evidence="2" type="ORF">GRF29_103g1315248</name>
</gene>